<sequence>MYVLLQLLIEDGRHDSRRSSMLVAQKDNRNYRDLQFPNLIFCMNDMKLVKQFIDMFLYNMIG</sequence>
<name>A0A0B7BZW4_9EUPU</name>
<accession>A0A0B7BZW4</accession>
<reference evidence="1" key="1">
    <citation type="submission" date="2014-12" db="EMBL/GenBank/DDBJ databases">
        <title>Insight into the proteome of Arion vulgaris.</title>
        <authorList>
            <person name="Aradska J."/>
            <person name="Bulat T."/>
            <person name="Smidak R."/>
            <person name="Sarate P."/>
            <person name="Gangsoo J."/>
            <person name="Sialana F."/>
            <person name="Bilban M."/>
            <person name="Lubec G."/>
        </authorList>
    </citation>
    <scope>NUCLEOTIDE SEQUENCE</scope>
    <source>
        <tissue evidence="1">Skin</tissue>
    </source>
</reference>
<dbReference type="EMBL" id="HACG01051581">
    <property type="protein sequence ID" value="CEK98452.1"/>
    <property type="molecule type" value="Transcribed_RNA"/>
</dbReference>
<organism evidence="1">
    <name type="scientific">Arion vulgaris</name>
    <dbReference type="NCBI Taxonomy" id="1028688"/>
    <lineage>
        <taxon>Eukaryota</taxon>
        <taxon>Metazoa</taxon>
        <taxon>Spiralia</taxon>
        <taxon>Lophotrochozoa</taxon>
        <taxon>Mollusca</taxon>
        <taxon>Gastropoda</taxon>
        <taxon>Heterobranchia</taxon>
        <taxon>Euthyneura</taxon>
        <taxon>Panpulmonata</taxon>
        <taxon>Eupulmonata</taxon>
        <taxon>Stylommatophora</taxon>
        <taxon>Helicina</taxon>
        <taxon>Arionoidea</taxon>
        <taxon>Arionidae</taxon>
        <taxon>Arion</taxon>
    </lineage>
</organism>
<gene>
    <name evidence="1" type="primary">ORF218750</name>
</gene>
<dbReference type="AlphaFoldDB" id="A0A0B7BZW4"/>
<proteinExistence type="predicted"/>
<protein>
    <submittedName>
        <fullName evidence="1">Uncharacterized protein</fullName>
    </submittedName>
</protein>
<evidence type="ECO:0000313" key="1">
    <source>
        <dbReference type="EMBL" id="CEK98452.1"/>
    </source>
</evidence>